<dbReference type="AlphaFoldDB" id="A0A2I2M9I4"/>
<reference evidence="3 4" key="1">
    <citation type="submission" date="2017-11" db="EMBL/GenBank/DDBJ databases">
        <authorList>
            <person name="Duchaud E."/>
        </authorList>
    </citation>
    <scope>NUCLEOTIDE SEQUENCE [LARGE SCALE GENOMIC DNA]</scope>
    <source>
        <strain evidence="3 4">TNO010</strain>
    </source>
</reference>
<name>A0A2I2M9I4_9FLAO</name>
<evidence type="ECO:0000313" key="3">
    <source>
        <dbReference type="EMBL" id="SOU89181.1"/>
    </source>
</evidence>
<evidence type="ECO:0000259" key="2">
    <source>
        <dbReference type="Pfam" id="PF19573"/>
    </source>
</evidence>
<dbReference type="SUPFAM" id="SSF56925">
    <property type="entry name" value="OMPA-like"/>
    <property type="match status" value="1"/>
</dbReference>
<accession>A0A2I2M9I4</accession>
<dbReference type="InterPro" id="IPR011250">
    <property type="entry name" value="OMP/PagP_B-barrel"/>
</dbReference>
<feature type="signal peptide" evidence="1">
    <location>
        <begin position="1"/>
        <end position="19"/>
    </location>
</feature>
<dbReference type="Gene3D" id="2.40.160.20">
    <property type="match status" value="1"/>
</dbReference>
<evidence type="ECO:0000256" key="1">
    <source>
        <dbReference type="SAM" id="SignalP"/>
    </source>
</evidence>
<feature type="domain" description="DUF6089" evidence="2">
    <location>
        <begin position="11"/>
        <end position="227"/>
    </location>
</feature>
<dbReference type="Pfam" id="PF19573">
    <property type="entry name" value="DUF6089"/>
    <property type="match status" value="1"/>
</dbReference>
<dbReference type="InterPro" id="IPR045743">
    <property type="entry name" value="DUF6089"/>
</dbReference>
<feature type="chain" id="PRO_5014179658" description="DUF6089 domain-containing protein" evidence="1">
    <location>
        <begin position="20"/>
        <end position="232"/>
    </location>
</feature>
<gene>
    <name evidence="3" type="ORF">TNO010_310037</name>
</gene>
<organism evidence="3 4">
    <name type="scientific">Tenacibaculum finnmarkense genomovar ulcerans</name>
    <dbReference type="NCBI Taxonomy" id="2781388"/>
    <lineage>
        <taxon>Bacteria</taxon>
        <taxon>Pseudomonadati</taxon>
        <taxon>Bacteroidota</taxon>
        <taxon>Flavobacteriia</taxon>
        <taxon>Flavobacteriales</taxon>
        <taxon>Flavobacteriaceae</taxon>
        <taxon>Tenacibaculum</taxon>
        <taxon>Tenacibaculum finnmarkense</taxon>
    </lineage>
</organism>
<evidence type="ECO:0000313" key="4">
    <source>
        <dbReference type="Proteomes" id="UP000490060"/>
    </source>
</evidence>
<proteinExistence type="predicted"/>
<keyword evidence="1" id="KW-0732">Signal</keyword>
<sequence>MRAILTMKIIYLFILFAFTAITTQSQTHEVGFFVGGSNYVGDIGRTNYIYPNKIGGGLIYKYNLNPRIALRATYSYIPVSGDDNQAKNAFRKQRGYVFSNTLHEFAAGIEFNFFNYNISNYKTNFTPYILAEIAAFNYVSPSKRIDANTIRLKNKISYSLPVGVGVKGRLFKNFAAAFEIGARFTLVDDIDLTTDKINSLNFGGTGNDVYMFTGVSIVYSFGRPPCYNGLAE</sequence>
<dbReference type="Proteomes" id="UP000490060">
    <property type="component" value="Unassembled WGS sequence"/>
</dbReference>
<protein>
    <recommendedName>
        <fullName evidence="2">DUF6089 domain-containing protein</fullName>
    </recommendedName>
</protein>
<dbReference type="EMBL" id="OENE01000025">
    <property type="protein sequence ID" value="SOU89181.1"/>
    <property type="molecule type" value="Genomic_DNA"/>
</dbReference>